<dbReference type="EMBL" id="UGPN01000002">
    <property type="protein sequence ID" value="STY60007.1"/>
    <property type="molecule type" value="Genomic_DNA"/>
</dbReference>
<name>A0A378MWD3_MANHA</name>
<protein>
    <submittedName>
        <fullName evidence="1">Uncharacterized protein</fullName>
    </submittedName>
</protein>
<sequence>MSDDVTDLVHINNEFTASIVLSRCRLTPSGSKRWLIRFDTSLNPDITIAVRINESATEILDYYLLPTTEKVNEKLRLAESNPAELEIYRHDNLDRFFIMVNVF</sequence>
<dbReference type="AlphaFoldDB" id="A0A378MWD3"/>
<proteinExistence type="predicted"/>
<gene>
    <name evidence="1" type="ORF">NCTC10638_01199</name>
</gene>
<accession>A0A378MWD3</accession>
<dbReference type="Proteomes" id="UP000254802">
    <property type="component" value="Unassembled WGS sequence"/>
</dbReference>
<reference evidence="1 2" key="1">
    <citation type="submission" date="2018-06" db="EMBL/GenBank/DDBJ databases">
        <authorList>
            <consortium name="Pathogen Informatics"/>
            <person name="Doyle S."/>
        </authorList>
    </citation>
    <scope>NUCLEOTIDE SEQUENCE [LARGE SCALE GENOMIC DNA]</scope>
    <source>
        <strain evidence="1 2">NCTC10638</strain>
    </source>
</reference>
<evidence type="ECO:0000313" key="2">
    <source>
        <dbReference type="Proteomes" id="UP000254802"/>
    </source>
</evidence>
<organism evidence="1 2">
    <name type="scientific">Mannheimia haemolytica</name>
    <name type="common">Pasteurella haemolytica</name>
    <dbReference type="NCBI Taxonomy" id="75985"/>
    <lineage>
        <taxon>Bacteria</taxon>
        <taxon>Pseudomonadati</taxon>
        <taxon>Pseudomonadota</taxon>
        <taxon>Gammaproteobacteria</taxon>
        <taxon>Pasteurellales</taxon>
        <taxon>Pasteurellaceae</taxon>
        <taxon>Mannheimia</taxon>
    </lineage>
</organism>
<evidence type="ECO:0000313" key="1">
    <source>
        <dbReference type="EMBL" id="STY60007.1"/>
    </source>
</evidence>